<dbReference type="InterPro" id="IPR036086">
    <property type="entry name" value="ParB/Sulfiredoxin_sf"/>
</dbReference>
<dbReference type="SUPFAM" id="SSF53335">
    <property type="entry name" value="S-adenosyl-L-methionine-dependent methyltransferases"/>
    <property type="match status" value="1"/>
</dbReference>
<dbReference type="GO" id="GO:0008170">
    <property type="term" value="F:N-methyltransferase activity"/>
    <property type="evidence" value="ECO:0007669"/>
    <property type="project" value="InterPro"/>
</dbReference>
<dbReference type="Gene3D" id="1.10.10.2830">
    <property type="match status" value="1"/>
</dbReference>
<dbReference type="PROSITE" id="PS00092">
    <property type="entry name" value="N6_MTASE"/>
    <property type="match status" value="1"/>
</dbReference>
<dbReference type="Pfam" id="PF02195">
    <property type="entry name" value="ParB_N"/>
    <property type="match status" value="1"/>
</dbReference>
<comment type="caution">
    <text evidence="5">The sequence shown here is derived from an EMBL/GenBank/DDBJ whole genome shotgun (WGS) entry which is preliminary data.</text>
</comment>
<organism evidence="5">
    <name type="scientific">marine sediment metagenome</name>
    <dbReference type="NCBI Taxonomy" id="412755"/>
    <lineage>
        <taxon>unclassified sequences</taxon>
        <taxon>metagenomes</taxon>
        <taxon>ecological metagenomes</taxon>
    </lineage>
</organism>
<dbReference type="Gene3D" id="3.90.1530.30">
    <property type="match status" value="1"/>
</dbReference>
<gene>
    <name evidence="5" type="ORF">LCGC14_0788840</name>
</gene>
<dbReference type="SUPFAM" id="SSF110849">
    <property type="entry name" value="ParB/Sulfiredoxin"/>
    <property type="match status" value="1"/>
</dbReference>
<keyword evidence="2" id="KW-0489">Methyltransferase</keyword>
<dbReference type="SMART" id="SM00470">
    <property type="entry name" value="ParB"/>
    <property type="match status" value="1"/>
</dbReference>
<reference evidence="5" key="1">
    <citation type="journal article" date="2015" name="Nature">
        <title>Complex archaea that bridge the gap between prokaryotes and eukaryotes.</title>
        <authorList>
            <person name="Spang A."/>
            <person name="Saw J.H."/>
            <person name="Jorgensen S.L."/>
            <person name="Zaremba-Niedzwiedzka K."/>
            <person name="Martijn J."/>
            <person name="Lind A.E."/>
            <person name="van Eijk R."/>
            <person name="Schleper C."/>
            <person name="Guy L."/>
            <person name="Ettema T.J."/>
        </authorList>
    </citation>
    <scope>NUCLEOTIDE SEQUENCE</scope>
</reference>
<evidence type="ECO:0000313" key="5">
    <source>
        <dbReference type="EMBL" id="KKN34943.1"/>
    </source>
</evidence>
<proteinExistence type="inferred from homology"/>
<dbReference type="SUPFAM" id="SSF109709">
    <property type="entry name" value="KorB DNA-binding domain-like"/>
    <property type="match status" value="1"/>
</dbReference>
<sequence>MSKVKVDQINIKDERFREEYGEIEELAVSIQRYGLLHPIAIDEDMNLIAGERRLKAHKLLGLADIEVKLMKDATVLEKREIEIEENLRRKDFTWQEEVKAKNEVDKIKRELYGSAVKGHGGGWSIRDTADSLGDSIGTVSRDLRLAKALEEFPELVKEKTKDGAWKRYQKMRERDIVQELAEKVVVKVDTKCLVNGDSKVEMKRIKAASVDLVLTDPPFAIALDKGFKSADAWAGKVYDDELQHVMNTIDLVVKECYRVLKEDRHMYLFFAIQHYDYVFKMLTDAGFNVSAVPCVWHKTGGGGAGGSEYAYASNYEVCFLAMKGRRALNKLGQTNVFTEPRVAPQRKIHPTQKPHSLLRRLIEQSSQPGELVVDPFAGSSSTLISAFETKRQTFGIELDKEYYQQGILQIETFKQAQGEE</sequence>
<dbReference type="PIRSF" id="PIRSF036758">
    <property type="entry name" value="Aden_M_ParB"/>
    <property type="match status" value="1"/>
</dbReference>
<dbReference type="InterPro" id="IPR001091">
    <property type="entry name" value="RM_Methyltransferase"/>
</dbReference>
<dbReference type="InterPro" id="IPR002052">
    <property type="entry name" value="DNA_methylase_N6_adenine_CS"/>
</dbReference>
<dbReference type="GO" id="GO:0032259">
    <property type="term" value="P:methylation"/>
    <property type="evidence" value="ECO:0007669"/>
    <property type="project" value="UniProtKB-KW"/>
</dbReference>
<dbReference type="InterPro" id="IPR050336">
    <property type="entry name" value="Chromosome_partition/occlusion"/>
</dbReference>
<dbReference type="GO" id="GO:0007059">
    <property type="term" value="P:chromosome segregation"/>
    <property type="evidence" value="ECO:0007669"/>
    <property type="project" value="TreeGrafter"/>
</dbReference>
<dbReference type="InterPro" id="IPR002941">
    <property type="entry name" value="DNA_methylase_N4/N6"/>
</dbReference>
<dbReference type="GO" id="GO:0045881">
    <property type="term" value="P:positive regulation of sporulation resulting in formation of a cellular spore"/>
    <property type="evidence" value="ECO:0007669"/>
    <property type="project" value="TreeGrafter"/>
</dbReference>
<evidence type="ECO:0000259" key="4">
    <source>
        <dbReference type="SMART" id="SM00470"/>
    </source>
</evidence>
<name>A0A0F9T0C6_9ZZZZ</name>
<accession>A0A0F9T0C6</accession>
<dbReference type="AlphaFoldDB" id="A0A0F9T0C6"/>
<feature type="domain" description="ParB-like N-terminal" evidence="4">
    <location>
        <begin position="2"/>
        <end position="87"/>
    </location>
</feature>
<dbReference type="InterPro" id="IPR003115">
    <property type="entry name" value="ParB_N"/>
</dbReference>
<comment type="similarity">
    <text evidence="1">Belongs to the N(4)/N(6)-methyltransferase family.</text>
</comment>
<protein>
    <recommendedName>
        <fullName evidence="4">ParB-like N-terminal domain-containing protein</fullName>
    </recommendedName>
</protein>
<evidence type="ECO:0000256" key="3">
    <source>
        <dbReference type="ARBA" id="ARBA00022679"/>
    </source>
</evidence>
<evidence type="ECO:0000256" key="1">
    <source>
        <dbReference type="ARBA" id="ARBA00006594"/>
    </source>
</evidence>
<dbReference type="Gene3D" id="3.40.50.150">
    <property type="entry name" value="Vaccinia Virus protein VP39"/>
    <property type="match status" value="1"/>
</dbReference>
<keyword evidence="3" id="KW-0808">Transferase</keyword>
<dbReference type="InterPro" id="IPR015840">
    <property type="entry name" value="DNA_MeTrfase_ParB"/>
</dbReference>
<dbReference type="Pfam" id="PF01555">
    <property type="entry name" value="N6_N4_Mtase"/>
    <property type="match status" value="1"/>
</dbReference>
<dbReference type="PANTHER" id="PTHR33375">
    <property type="entry name" value="CHROMOSOME-PARTITIONING PROTEIN PARB-RELATED"/>
    <property type="match status" value="1"/>
</dbReference>
<dbReference type="CDD" id="cd16410">
    <property type="entry name" value="ParB_N_like"/>
    <property type="match status" value="1"/>
</dbReference>
<evidence type="ECO:0000256" key="2">
    <source>
        <dbReference type="ARBA" id="ARBA00022603"/>
    </source>
</evidence>
<dbReference type="InterPro" id="IPR029063">
    <property type="entry name" value="SAM-dependent_MTases_sf"/>
</dbReference>
<dbReference type="PRINTS" id="PR00508">
    <property type="entry name" value="S21N4MTFRASE"/>
</dbReference>
<dbReference type="EMBL" id="LAZR01002075">
    <property type="protein sequence ID" value="KKN34943.1"/>
    <property type="molecule type" value="Genomic_DNA"/>
</dbReference>
<dbReference type="GO" id="GO:0003677">
    <property type="term" value="F:DNA binding"/>
    <property type="evidence" value="ECO:0007669"/>
    <property type="project" value="InterPro"/>
</dbReference>
<dbReference type="PANTHER" id="PTHR33375:SF1">
    <property type="entry name" value="CHROMOSOME-PARTITIONING PROTEIN PARB-RELATED"/>
    <property type="match status" value="1"/>
</dbReference>
<dbReference type="GO" id="GO:0005694">
    <property type="term" value="C:chromosome"/>
    <property type="evidence" value="ECO:0007669"/>
    <property type="project" value="TreeGrafter"/>
</dbReference>